<dbReference type="PANTHER" id="PTHR12835:SF5">
    <property type="entry name" value="BIOTIN--PROTEIN LIGASE"/>
    <property type="match status" value="1"/>
</dbReference>
<reference evidence="3 4" key="1">
    <citation type="submission" date="2016-10" db="EMBL/GenBank/DDBJ databases">
        <authorList>
            <person name="de Groot N.N."/>
        </authorList>
    </citation>
    <scope>NUCLEOTIDE SEQUENCE [LARGE SCALE GENOMIC DNA]</scope>
    <source>
        <strain evidence="3 4">DSM 10317</strain>
    </source>
</reference>
<dbReference type="Proteomes" id="UP000199428">
    <property type="component" value="Unassembled WGS sequence"/>
</dbReference>
<dbReference type="InterPro" id="IPR013196">
    <property type="entry name" value="HTH_11"/>
</dbReference>
<protein>
    <submittedName>
        <fullName evidence="3">BirA family transcriptional regulator, biotin operon repressor / biotin-[acetyl-CoA-carboxylase] ligase</fullName>
    </submittedName>
</protein>
<dbReference type="AlphaFoldDB" id="A0A1G5S296"/>
<gene>
    <name evidence="3" type="ORF">SAMN02910350_02198</name>
</gene>
<organism evidence="3 4">
    <name type="scientific">Pseudobutyrivibrio xylanivorans</name>
    <dbReference type="NCBI Taxonomy" id="185007"/>
    <lineage>
        <taxon>Bacteria</taxon>
        <taxon>Bacillati</taxon>
        <taxon>Bacillota</taxon>
        <taxon>Clostridia</taxon>
        <taxon>Lachnospirales</taxon>
        <taxon>Lachnospiraceae</taxon>
        <taxon>Pseudobutyrivibrio</taxon>
    </lineage>
</organism>
<keyword evidence="1 3" id="KW-0436">Ligase</keyword>
<evidence type="ECO:0000313" key="3">
    <source>
        <dbReference type="EMBL" id="SCZ80257.1"/>
    </source>
</evidence>
<dbReference type="InterPro" id="IPR004408">
    <property type="entry name" value="Biotin_CoA_COase_ligase"/>
</dbReference>
<sequence length="264" mass="28717">MSSKDKVLEFLENNKDSYTSGEAIATCLGLSRNAIWKAINELRKAGYSIDAVSNKGYKLADNNDILSSAGIISYLDDSLREIYQAEPEMIRIYDNTTSTNRLAKEAAIAGAEHGTVILAKEQTAGRGRKDHSFYSPEGGLYMSILLKPEHLSTLEPDAITTLTGNAVCDAIETLVGVRPRIKPINDLFIDDKKICGILTEAGTEFETGDVQWIVVGIGINFDSDISAFPTDIKKTATSLFAPGKNTITKNQLAAAIMNKIVNYT</sequence>
<evidence type="ECO:0000256" key="1">
    <source>
        <dbReference type="ARBA" id="ARBA00022598"/>
    </source>
</evidence>
<dbReference type="Gene3D" id="1.10.10.10">
    <property type="entry name" value="Winged helix-like DNA-binding domain superfamily/Winged helix DNA-binding domain"/>
    <property type="match status" value="1"/>
</dbReference>
<dbReference type="SUPFAM" id="SSF46785">
    <property type="entry name" value="Winged helix' DNA-binding domain"/>
    <property type="match status" value="1"/>
</dbReference>
<name>A0A1G5S296_PSEXY</name>
<dbReference type="InterPro" id="IPR036390">
    <property type="entry name" value="WH_DNA-bd_sf"/>
</dbReference>
<dbReference type="RefSeq" id="WP_090163425.1">
    <property type="nucleotide sequence ID" value="NZ_FMWK01000013.1"/>
</dbReference>
<feature type="domain" description="BPL/LPL catalytic" evidence="2">
    <location>
        <begin position="74"/>
        <end position="264"/>
    </location>
</feature>
<accession>A0A1G5S296</accession>
<dbReference type="GO" id="GO:0005737">
    <property type="term" value="C:cytoplasm"/>
    <property type="evidence" value="ECO:0007669"/>
    <property type="project" value="TreeGrafter"/>
</dbReference>
<proteinExistence type="predicted"/>
<dbReference type="GO" id="GO:0004077">
    <property type="term" value="F:biotin--[biotin carboxyl-carrier protein] ligase activity"/>
    <property type="evidence" value="ECO:0007669"/>
    <property type="project" value="InterPro"/>
</dbReference>
<dbReference type="InterPro" id="IPR036388">
    <property type="entry name" value="WH-like_DNA-bd_sf"/>
</dbReference>
<dbReference type="CDD" id="cd16442">
    <property type="entry name" value="BPL"/>
    <property type="match status" value="1"/>
</dbReference>
<dbReference type="GO" id="GO:0009249">
    <property type="term" value="P:protein lipoylation"/>
    <property type="evidence" value="ECO:0007669"/>
    <property type="project" value="UniProtKB-ARBA"/>
</dbReference>
<evidence type="ECO:0000259" key="2">
    <source>
        <dbReference type="PROSITE" id="PS51733"/>
    </source>
</evidence>
<dbReference type="PROSITE" id="PS51733">
    <property type="entry name" value="BPL_LPL_CATALYTIC"/>
    <property type="match status" value="1"/>
</dbReference>
<dbReference type="PANTHER" id="PTHR12835">
    <property type="entry name" value="BIOTIN PROTEIN LIGASE"/>
    <property type="match status" value="1"/>
</dbReference>
<dbReference type="Gene3D" id="3.30.930.10">
    <property type="entry name" value="Bira Bifunctional Protein, Domain 2"/>
    <property type="match status" value="1"/>
</dbReference>
<dbReference type="Pfam" id="PF03099">
    <property type="entry name" value="BPL_LplA_LipB"/>
    <property type="match status" value="1"/>
</dbReference>
<evidence type="ECO:0000313" key="4">
    <source>
        <dbReference type="Proteomes" id="UP000199428"/>
    </source>
</evidence>
<dbReference type="GO" id="GO:0016740">
    <property type="term" value="F:transferase activity"/>
    <property type="evidence" value="ECO:0007669"/>
    <property type="project" value="UniProtKB-ARBA"/>
</dbReference>
<dbReference type="EMBL" id="FMWK01000013">
    <property type="protein sequence ID" value="SCZ80257.1"/>
    <property type="molecule type" value="Genomic_DNA"/>
</dbReference>
<dbReference type="NCBIfam" id="TIGR00121">
    <property type="entry name" value="birA_ligase"/>
    <property type="match status" value="1"/>
</dbReference>
<dbReference type="Pfam" id="PF08279">
    <property type="entry name" value="HTH_11"/>
    <property type="match status" value="1"/>
</dbReference>
<dbReference type="InterPro" id="IPR045864">
    <property type="entry name" value="aa-tRNA-synth_II/BPL/LPL"/>
</dbReference>
<dbReference type="SUPFAM" id="SSF55681">
    <property type="entry name" value="Class II aaRS and biotin synthetases"/>
    <property type="match status" value="1"/>
</dbReference>
<dbReference type="InterPro" id="IPR004143">
    <property type="entry name" value="BPL_LPL_catalytic"/>
</dbReference>